<evidence type="ECO:0000313" key="1">
    <source>
        <dbReference type="EMBL" id="GBL45074.1"/>
    </source>
</evidence>
<proteinExistence type="predicted"/>
<dbReference type="Proteomes" id="UP000286806">
    <property type="component" value="Unassembled WGS sequence"/>
</dbReference>
<protein>
    <submittedName>
        <fullName evidence="1">Uncharacterized protein</fullName>
    </submittedName>
</protein>
<reference evidence="1 2" key="1">
    <citation type="journal article" date="2019" name="Front. Microbiol.">
        <title>Genomes of Neutrophilic Sulfur-Oxidizing Chemolithoautotrophs Representing 9 Proteobacterial Species From 8 Genera.</title>
        <authorList>
            <person name="Watanabe T."/>
            <person name="Kojima H."/>
            <person name="Umezawa K."/>
            <person name="Hori C."/>
            <person name="Takasuka T.E."/>
            <person name="Kato Y."/>
            <person name="Fukui M."/>
        </authorList>
    </citation>
    <scope>NUCLEOTIDE SEQUENCE [LARGE SCALE GENOMIC DNA]</scope>
    <source>
        <strain evidence="1 2">TTN</strain>
    </source>
</reference>
<dbReference type="InterPro" id="IPR053842">
    <property type="entry name" value="NikA-like"/>
</dbReference>
<dbReference type="RefSeq" id="WP_124703915.1">
    <property type="nucleotide sequence ID" value="NZ_BGOW01000005.1"/>
</dbReference>
<gene>
    <name evidence="1" type="ORF">SFMTTN_0878</name>
</gene>
<name>A0A401JBY4_9PROT</name>
<dbReference type="AlphaFoldDB" id="A0A401JBY4"/>
<organism evidence="1 2">
    <name type="scientific">Sulfuriferula multivorans</name>
    <dbReference type="NCBI Taxonomy" id="1559896"/>
    <lineage>
        <taxon>Bacteria</taxon>
        <taxon>Pseudomonadati</taxon>
        <taxon>Pseudomonadota</taxon>
        <taxon>Betaproteobacteria</taxon>
        <taxon>Nitrosomonadales</taxon>
        <taxon>Sulfuricellaceae</taxon>
        <taxon>Sulfuriferula</taxon>
    </lineage>
</organism>
<dbReference type="Pfam" id="PF21983">
    <property type="entry name" value="NikA-like"/>
    <property type="match status" value="1"/>
</dbReference>
<sequence length="120" mass="13439">MARPLKSDQVLTKVRGFRLTEEVSNALDEKCRSAGLTPSEFIRDCVLTNRTQVVARAKASKDKQRLLFLFNKASNNINQIAHRANEAHAMKKVDALLYRTILGSLAVLSQILKSEIDNVD</sequence>
<comment type="caution">
    <text evidence="1">The sequence shown here is derived from an EMBL/GenBank/DDBJ whole genome shotgun (WGS) entry which is preliminary data.</text>
</comment>
<evidence type="ECO:0000313" key="2">
    <source>
        <dbReference type="Proteomes" id="UP000286806"/>
    </source>
</evidence>
<dbReference type="OrthoDB" id="8564148at2"/>
<accession>A0A401JBY4</accession>
<dbReference type="EMBL" id="BGOW01000005">
    <property type="protein sequence ID" value="GBL45074.1"/>
    <property type="molecule type" value="Genomic_DNA"/>
</dbReference>
<keyword evidence="2" id="KW-1185">Reference proteome</keyword>